<dbReference type="EMBL" id="CP133548">
    <property type="protein sequence ID" value="WMS86918.1"/>
    <property type="molecule type" value="Genomic_DNA"/>
</dbReference>
<gene>
    <name evidence="2" type="ORF">Q9312_17010</name>
</gene>
<organism evidence="2 3">
    <name type="scientific">Pleionea litopenaei</name>
    <dbReference type="NCBI Taxonomy" id="3070815"/>
    <lineage>
        <taxon>Bacteria</taxon>
        <taxon>Pseudomonadati</taxon>
        <taxon>Pseudomonadota</taxon>
        <taxon>Gammaproteobacteria</taxon>
        <taxon>Oceanospirillales</taxon>
        <taxon>Pleioneaceae</taxon>
        <taxon>Pleionea</taxon>
    </lineage>
</organism>
<dbReference type="AlphaFoldDB" id="A0AA51X6A3"/>
<evidence type="ECO:0000313" key="3">
    <source>
        <dbReference type="Proteomes" id="UP001239782"/>
    </source>
</evidence>
<keyword evidence="1" id="KW-0472">Membrane</keyword>
<dbReference type="InterPro" id="IPR019935">
    <property type="entry name" value="CHP03546"/>
</dbReference>
<reference evidence="2 3" key="1">
    <citation type="submission" date="2023-08" db="EMBL/GenBank/DDBJ databases">
        <title>Pleionea litopenaei sp. nov., isolated from stomach of juvenile Litopenaeus vannamei.</title>
        <authorList>
            <person name="Rho A.M."/>
            <person name="Hwang C.Y."/>
        </authorList>
    </citation>
    <scope>NUCLEOTIDE SEQUENCE [LARGE SCALE GENOMIC DNA]</scope>
    <source>
        <strain evidence="2 3">HL-JVS1</strain>
    </source>
</reference>
<dbReference type="Proteomes" id="UP001239782">
    <property type="component" value="Chromosome"/>
</dbReference>
<evidence type="ECO:0000256" key="1">
    <source>
        <dbReference type="SAM" id="Phobius"/>
    </source>
</evidence>
<accession>A0AA51X6A3</accession>
<feature type="transmembrane region" description="Helical" evidence="1">
    <location>
        <begin position="20"/>
        <end position="39"/>
    </location>
</feature>
<dbReference type="NCBIfam" id="TIGR03546">
    <property type="entry name" value="TIGR03546 family protein"/>
    <property type="match status" value="1"/>
</dbReference>
<dbReference type="KEGG" id="plei:Q9312_17010"/>
<keyword evidence="3" id="KW-1185">Reference proteome</keyword>
<feature type="transmembrane region" description="Helical" evidence="1">
    <location>
        <begin position="111"/>
        <end position="134"/>
    </location>
</feature>
<name>A0AA51X6A3_9GAMM</name>
<evidence type="ECO:0000313" key="2">
    <source>
        <dbReference type="EMBL" id="WMS86918.1"/>
    </source>
</evidence>
<dbReference type="RefSeq" id="WP_309202054.1">
    <property type="nucleotide sequence ID" value="NZ_CP133548.1"/>
</dbReference>
<feature type="transmembrane region" description="Helical" evidence="1">
    <location>
        <begin position="51"/>
        <end position="72"/>
    </location>
</feature>
<proteinExistence type="predicted"/>
<keyword evidence="1" id="KW-0812">Transmembrane</keyword>
<keyword evidence="1" id="KW-1133">Transmembrane helix</keyword>
<protein>
    <submittedName>
        <fullName evidence="2">TIGR03546 family protein</fullName>
    </submittedName>
</protein>
<sequence length="168" mass="18752">MLTVIAKLLKILNSEDSPSAVGWAIALAFVFAMLPLFSVAKWAVVVLVAMLRVNLSAFILFSALFALLAWLFDPWLNQFGLWLLTLPSLKEFWQALYGSPIGEALALNNTLALSTLLLSIVALVPVYWGGVGMIRLYRSKLKARFDQWRIVSILKSTKVYKIYQSLSA</sequence>